<dbReference type="Proteomes" id="UP000316714">
    <property type="component" value="Unassembled WGS sequence"/>
</dbReference>
<dbReference type="AlphaFoldDB" id="A0A5C5VGY4"/>
<keyword evidence="1" id="KW-0732">Signal</keyword>
<proteinExistence type="predicted"/>
<dbReference type="GO" id="GO:0016787">
    <property type="term" value="F:hydrolase activity"/>
    <property type="evidence" value="ECO:0007669"/>
    <property type="project" value="InterPro"/>
</dbReference>
<feature type="domain" description="3-keto-alpha-glucoside-1,2-lyase/3-keto-2-hydroxy-glucal hydratase" evidence="2">
    <location>
        <begin position="26"/>
        <end position="232"/>
    </location>
</feature>
<gene>
    <name evidence="3" type="ORF">KOR34_19210</name>
</gene>
<organism evidence="3 4">
    <name type="scientific">Posidoniimonas corsicana</name>
    <dbReference type="NCBI Taxonomy" id="1938618"/>
    <lineage>
        <taxon>Bacteria</taxon>
        <taxon>Pseudomonadati</taxon>
        <taxon>Planctomycetota</taxon>
        <taxon>Planctomycetia</taxon>
        <taxon>Pirellulales</taxon>
        <taxon>Lacipirellulaceae</taxon>
        <taxon>Posidoniimonas</taxon>
    </lineage>
</organism>
<dbReference type="OrthoDB" id="9780017at2"/>
<dbReference type="InterPro" id="IPR010496">
    <property type="entry name" value="AL/BT2_dom"/>
</dbReference>
<accession>A0A5C5VGY4</accession>
<reference evidence="3 4" key="1">
    <citation type="submission" date="2019-02" db="EMBL/GenBank/DDBJ databases">
        <title>Deep-cultivation of Planctomycetes and their phenomic and genomic characterization uncovers novel biology.</title>
        <authorList>
            <person name="Wiegand S."/>
            <person name="Jogler M."/>
            <person name="Boedeker C."/>
            <person name="Pinto D."/>
            <person name="Vollmers J."/>
            <person name="Rivas-Marin E."/>
            <person name="Kohn T."/>
            <person name="Peeters S.H."/>
            <person name="Heuer A."/>
            <person name="Rast P."/>
            <person name="Oberbeckmann S."/>
            <person name="Bunk B."/>
            <person name="Jeske O."/>
            <person name="Meyerdierks A."/>
            <person name="Storesund J.E."/>
            <person name="Kallscheuer N."/>
            <person name="Luecker S."/>
            <person name="Lage O.M."/>
            <person name="Pohl T."/>
            <person name="Merkel B.J."/>
            <person name="Hornburger P."/>
            <person name="Mueller R.-W."/>
            <person name="Bruemmer F."/>
            <person name="Labrenz M."/>
            <person name="Spormann A.M."/>
            <person name="Op Den Camp H."/>
            <person name="Overmann J."/>
            <person name="Amann R."/>
            <person name="Jetten M.S.M."/>
            <person name="Mascher T."/>
            <person name="Medema M.H."/>
            <person name="Devos D.P."/>
            <person name="Kaster A.-K."/>
            <person name="Ovreas L."/>
            <person name="Rohde M."/>
            <person name="Galperin M.Y."/>
            <person name="Jogler C."/>
        </authorList>
    </citation>
    <scope>NUCLEOTIDE SEQUENCE [LARGE SCALE GENOMIC DNA]</scope>
    <source>
        <strain evidence="3 4">KOR34</strain>
    </source>
</reference>
<evidence type="ECO:0000313" key="4">
    <source>
        <dbReference type="Proteomes" id="UP000316714"/>
    </source>
</evidence>
<dbReference type="EMBL" id="SIHJ01000001">
    <property type="protein sequence ID" value="TWT36975.1"/>
    <property type="molecule type" value="Genomic_DNA"/>
</dbReference>
<feature type="signal peptide" evidence="1">
    <location>
        <begin position="1"/>
        <end position="22"/>
    </location>
</feature>
<protein>
    <recommendedName>
        <fullName evidence="2">3-keto-alpha-glucoside-1,2-lyase/3-keto-2-hydroxy-glucal hydratase domain-containing protein</fullName>
    </recommendedName>
</protein>
<comment type="caution">
    <text evidence="3">The sequence shown here is derived from an EMBL/GenBank/DDBJ whole genome shotgun (WGS) entry which is preliminary data.</text>
</comment>
<dbReference type="RefSeq" id="WP_146564313.1">
    <property type="nucleotide sequence ID" value="NZ_SIHJ01000001.1"/>
</dbReference>
<evidence type="ECO:0000259" key="2">
    <source>
        <dbReference type="Pfam" id="PF06439"/>
    </source>
</evidence>
<evidence type="ECO:0000313" key="3">
    <source>
        <dbReference type="EMBL" id="TWT36975.1"/>
    </source>
</evidence>
<keyword evidence="4" id="KW-1185">Reference proteome</keyword>
<feature type="chain" id="PRO_5022849344" description="3-keto-alpha-glucoside-1,2-lyase/3-keto-2-hydroxy-glucal hydratase domain-containing protein" evidence="1">
    <location>
        <begin position="23"/>
        <end position="234"/>
    </location>
</feature>
<name>A0A5C5VGY4_9BACT</name>
<dbReference type="Gene3D" id="2.60.120.560">
    <property type="entry name" value="Exo-inulinase, domain 1"/>
    <property type="match status" value="1"/>
</dbReference>
<evidence type="ECO:0000256" key="1">
    <source>
        <dbReference type="SAM" id="SignalP"/>
    </source>
</evidence>
<sequence length="234" mass="26151" precursor="true">MLIHRIAAAVVCLLIVSPLAAAESDGFVPLFDGKSIEGWVKQGGDATYKVEDGVIVGTSVLHTPNTFLCTPRKYGDFELTLELKVDNKLNSGVQIRSLCKDEPYEATAKWANGKEWKGRIPAGRVHGYQVEIDPSDRSWSGGIYDEARRGWLYNLEGEDRKEARAAFKRDEWNKYRIRCQGDHIQTWVNGVPVADLRDGATPEGLIALQVHGIGGDKDKEGTQVRWRNLMIKEL</sequence>
<dbReference type="Pfam" id="PF06439">
    <property type="entry name" value="3keto-disac_hyd"/>
    <property type="match status" value="1"/>
</dbReference>